<dbReference type="SUPFAM" id="SSF48498">
    <property type="entry name" value="Tetracyclin repressor-like, C-terminal domain"/>
    <property type="match status" value="1"/>
</dbReference>
<dbReference type="GO" id="GO:0000976">
    <property type="term" value="F:transcription cis-regulatory region binding"/>
    <property type="evidence" value="ECO:0007669"/>
    <property type="project" value="TreeGrafter"/>
</dbReference>
<feature type="DNA-binding region" description="H-T-H motif" evidence="2">
    <location>
        <begin position="37"/>
        <end position="56"/>
    </location>
</feature>
<dbReference type="GO" id="GO:0003700">
    <property type="term" value="F:DNA-binding transcription factor activity"/>
    <property type="evidence" value="ECO:0007669"/>
    <property type="project" value="TreeGrafter"/>
</dbReference>
<feature type="domain" description="HTH tetR-type" evidence="3">
    <location>
        <begin position="14"/>
        <end position="74"/>
    </location>
</feature>
<dbReference type="SUPFAM" id="SSF46689">
    <property type="entry name" value="Homeodomain-like"/>
    <property type="match status" value="1"/>
</dbReference>
<evidence type="ECO:0000313" key="4">
    <source>
        <dbReference type="EMBL" id="KGF20219.1"/>
    </source>
</evidence>
<protein>
    <submittedName>
        <fullName evidence="4">TetR family transcriptional regulator</fullName>
    </submittedName>
</protein>
<evidence type="ECO:0000256" key="2">
    <source>
        <dbReference type="PROSITE-ProRule" id="PRU00335"/>
    </source>
</evidence>
<dbReference type="InterPro" id="IPR050109">
    <property type="entry name" value="HTH-type_TetR-like_transc_reg"/>
</dbReference>
<evidence type="ECO:0000313" key="5">
    <source>
        <dbReference type="Proteomes" id="UP000053528"/>
    </source>
</evidence>
<dbReference type="InterPro" id="IPR001647">
    <property type="entry name" value="HTH_TetR"/>
</dbReference>
<dbReference type="PANTHER" id="PTHR30055">
    <property type="entry name" value="HTH-TYPE TRANSCRIPTIONAL REGULATOR RUTR"/>
    <property type="match status" value="1"/>
</dbReference>
<comment type="caution">
    <text evidence="4">The sequence shown here is derived from an EMBL/GenBank/DDBJ whole genome shotgun (WGS) entry which is preliminary data.</text>
</comment>
<sequence>MHIDLEVFEPVDTTPVGHRVLDAASELFRDHGIRATGVDSIVERAETTKRTLYQRYGSKDRLVACYLQQRAHVWQGKLLEALTGASPAEALEVVYRHTARWATGTPRGCAFVNAWAEIGAREHEAGDFVRAEKAWMLALFTQIAGGDENTGALLHLLHEGAQVTASIQGDPRVFAQACAASQELLAQR</sequence>
<evidence type="ECO:0000256" key="1">
    <source>
        <dbReference type="ARBA" id="ARBA00023125"/>
    </source>
</evidence>
<dbReference type="AlphaFoldDB" id="A0A096AGY9"/>
<evidence type="ECO:0000259" key="3">
    <source>
        <dbReference type="PROSITE" id="PS50977"/>
    </source>
</evidence>
<gene>
    <name evidence="4" type="ORF">HMPREF2128_06225</name>
</gene>
<accession>A0A096AGY9</accession>
<dbReference type="PANTHER" id="PTHR30055:SF200">
    <property type="entry name" value="HTH-TYPE TRANSCRIPTIONAL REPRESSOR BDCR"/>
    <property type="match status" value="1"/>
</dbReference>
<dbReference type="EMBL" id="JRNH01000019">
    <property type="protein sequence ID" value="KGF20219.1"/>
    <property type="molecule type" value="Genomic_DNA"/>
</dbReference>
<reference evidence="4 5" key="1">
    <citation type="submission" date="2014-07" db="EMBL/GenBank/DDBJ databases">
        <authorList>
            <person name="McCorrison J."/>
            <person name="Sanka R."/>
            <person name="Torralba M."/>
            <person name="Gillis M."/>
            <person name="Haft D.H."/>
            <person name="Methe B."/>
            <person name="Sutton G."/>
            <person name="Nelson K.E."/>
        </authorList>
    </citation>
    <scope>NUCLEOTIDE SEQUENCE [LARGE SCALE GENOMIC DNA]</scope>
    <source>
        <strain evidence="4 5">DNF00011</strain>
    </source>
</reference>
<name>A0A096AGY9_9MICC</name>
<organism evidence="4 5">
    <name type="scientific">Pseudoglutamicibacter albus DNF00011</name>
    <dbReference type="NCBI Taxonomy" id="1401063"/>
    <lineage>
        <taxon>Bacteria</taxon>
        <taxon>Bacillati</taxon>
        <taxon>Actinomycetota</taxon>
        <taxon>Actinomycetes</taxon>
        <taxon>Micrococcales</taxon>
        <taxon>Micrococcaceae</taxon>
        <taxon>Pseudoglutamicibacter</taxon>
    </lineage>
</organism>
<dbReference type="RefSeq" id="WP_035756252.1">
    <property type="nucleotide sequence ID" value="NZ_JRNH01000019.1"/>
</dbReference>
<dbReference type="PRINTS" id="PR00455">
    <property type="entry name" value="HTHTETR"/>
</dbReference>
<dbReference type="PROSITE" id="PS50977">
    <property type="entry name" value="HTH_TETR_2"/>
    <property type="match status" value="1"/>
</dbReference>
<keyword evidence="1 2" id="KW-0238">DNA-binding</keyword>
<dbReference type="Gene3D" id="1.10.357.10">
    <property type="entry name" value="Tetracycline Repressor, domain 2"/>
    <property type="match status" value="1"/>
</dbReference>
<dbReference type="InterPro" id="IPR009057">
    <property type="entry name" value="Homeodomain-like_sf"/>
</dbReference>
<dbReference type="Pfam" id="PF00440">
    <property type="entry name" value="TetR_N"/>
    <property type="match status" value="1"/>
</dbReference>
<dbReference type="Proteomes" id="UP000053528">
    <property type="component" value="Unassembled WGS sequence"/>
</dbReference>
<proteinExistence type="predicted"/>
<dbReference type="InterPro" id="IPR036271">
    <property type="entry name" value="Tet_transcr_reg_TetR-rel_C_sf"/>
</dbReference>